<comment type="caution">
    <text evidence="4">The sequence shown here is derived from an EMBL/GenBank/DDBJ whole genome shotgun (WGS) entry which is preliminary data.</text>
</comment>
<dbReference type="EMBL" id="LDAU01000125">
    <property type="protein sequence ID" value="KRX03829.1"/>
    <property type="molecule type" value="Genomic_DNA"/>
</dbReference>
<dbReference type="Proteomes" id="UP000054937">
    <property type="component" value="Unassembled WGS sequence"/>
</dbReference>
<dbReference type="InterPro" id="IPR051147">
    <property type="entry name" value="CFAP_domain-containing"/>
</dbReference>
<dbReference type="PANTHER" id="PTHR21683">
    <property type="entry name" value="COILED-COIL DOMAIN-CONTAINING PROTEIN 42 LIKE-2-LIKE-RELATED"/>
    <property type="match status" value="1"/>
</dbReference>
<evidence type="ECO:0000259" key="3">
    <source>
        <dbReference type="Pfam" id="PF13863"/>
    </source>
</evidence>
<evidence type="ECO:0000256" key="2">
    <source>
        <dbReference type="SAM" id="Coils"/>
    </source>
</evidence>
<dbReference type="AlphaFoldDB" id="A0A0V0QPA1"/>
<evidence type="ECO:0000313" key="5">
    <source>
        <dbReference type="Proteomes" id="UP000054937"/>
    </source>
</evidence>
<feature type="domain" description="DUF4200" evidence="3">
    <location>
        <begin position="25"/>
        <end position="142"/>
    </location>
</feature>
<dbReference type="InterPro" id="IPR025252">
    <property type="entry name" value="DUF4200"/>
</dbReference>
<evidence type="ECO:0000313" key="4">
    <source>
        <dbReference type="EMBL" id="KRX03829.1"/>
    </source>
</evidence>
<feature type="coiled-coil region" evidence="2">
    <location>
        <begin position="158"/>
        <end position="231"/>
    </location>
</feature>
<dbReference type="Pfam" id="PF13863">
    <property type="entry name" value="DUF4200"/>
    <property type="match status" value="1"/>
</dbReference>
<keyword evidence="5" id="KW-1185">Reference proteome</keyword>
<dbReference type="PANTHER" id="PTHR21683:SF2">
    <property type="entry name" value="COILED-COIL DOMAIN-CONTAINING PROTEIN 42 LIKE-2-LIKE"/>
    <property type="match status" value="1"/>
</dbReference>
<reference evidence="4 5" key="1">
    <citation type="journal article" date="2015" name="Sci. Rep.">
        <title>Genome of the facultative scuticociliatosis pathogen Pseudocohnilembus persalinus provides insight into its virulence through horizontal gene transfer.</title>
        <authorList>
            <person name="Xiong J."/>
            <person name="Wang G."/>
            <person name="Cheng J."/>
            <person name="Tian M."/>
            <person name="Pan X."/>
            <person name="Warren A."/>
            <person name="Jiang C."/>
            <person name="Yuan D."/>
            <person name="Miao W."/>
        </authorList>
    </citation>
    <scope>NUCLEOTIDE SEQUENCE [LARGE SCALE GENOMIC DNA]</scope>
    <source>
        <strain evidence="4">36N120E</strain>
    </source>
</reference>
<dbReference type="OrthoDB" id="10264298at2759"/>
<dbReference type="GO" id="GO:0005856">
    <property type="term" value="C:cytoskeleton"/>
    <property type="evidence" value="ECO:0007669"/>
    <property type="project" value="UniProtKB-ARBA"/>
</dbReference>
<dbReference type="InParanoid" id="A0A0V0QPA1"/>
<gene>
    <name evidence="4" type="ORF">PPERSA_04624</name>
</gene>
<dbReference type="OMA" id="CADKKRV"/>
<evidence type="ECO:0000256" key="1">
    <source>
        <dbReference type="ARBA" id="ARBA00023054"/>
    </source>
</evidence>
<organism evidence="4 5">
    <name type="scientific">Pseudocohnilembus persalinus</name>
    <name type="common">Ciliate</name>
    <dbReference type="NCBI Taxonomy" id="266149"/>
    <lineage>
        <taxon>Eukaryota</taxon>
        <taxon>Sar</taxon>
        <taxon>Alveolata</taxon>
        <taxon>Ciliophora</taxon>
        <taxon>Intramacronucleata</taxon>
        <taxon>Oligohymenophorea</taxon>
        <taxon>Scuticociliatia</taxon>
        <taxon>Philasterida</taxon>
        <taxon>Pseudocohnilembidae</taxon>
        <taxon>Pseudocohnilembus</taxon>
    </lineage>
</organism>
<feature type="coiled-coil region" evidence="2">
    <location>
        <begin position="85"/>
        <end position="122"/>
    </location>
</feature>
<protein>
    <recommendedName>
        <fullName evidence="3">DUF4200 domain-containing protein</fullName>
    </recommendedName>
</protein>
<sequence>MLHKIKANKLPSHIQFDTVSPATKLLEKRRKMYEVNEAFESQKEEFKKKEKVFQEHEESIRQRDWQIQDNLIEYCKFLQENDAKRERARKRFNDEQKARIQKEEEIAQIKQQCEELNNYQTKLNLKVTSLKKYEAFLEQVIKQFPDQYTDLSDILSRYRILTNSNQNLQFEHNEKEKEYEKLKKDSIDFEKEQNQYILHLNNEIKELSKRLEEKEHERNNLQQQVEASSNENTSKNLTLGRILIAIDNLYDNRLEKGSYTQKIKLGLPEEIKQISNKDQKDNIKQEKDKDKRRFLKDKILREWKYGVQKEIPEDDYNLRTKQAIYKLKMIAQSINDIKNILSSIKEEYKKTKN</sequence>
<keyword evidence="1 2" id="KW-0175">Coiled coil</keyword>
<accession>A0A0V0QPA1</accession>
<proteinExistence type="predicted"/>
<name>A0A0V0QPA1_PSEPJ</name>